<gene>
    <name evidence="1" type="ORF">ACFQBM_00620</name>
</gene>
<reference evidence="2" key="1">
    <citation type="journal article" date="2019" name="Int. J. Syst. Evol. Microbiol.">
        <title>The Global Catalogue of Microorganisms (GCM) 10K type strain sequencing project: providing services to taxonomists for standard genome sequencing and annotation.</title>
        <authorList>
            <consortium name="The Broad Institute Genomics Platform"/>
            <consortium name="The Broad Institute Genome Sequencing Center for Infectious Disease"/>
            <person name="Wu L."/>
            <person name="Ma J."/>
        </authorList>
    </citation>
    <scope>NUCLEOTIDE SEQUENCE [LARGE SCALE GENOMIC DNA]</scope>
    <source>
        <strain evidence="2">CGMCC 1.13718</strain>
    </source>
</reference>
<sequence>MNHDELDKFRAENPELAEAIRGIGIATERTRLIQGAAAAASPAEKLDIYRQLTNTEKDLPYGH</sequence>
<dbReference type="RefSeq" id="WP_193193951.1">
    <property type="nucleotide sequence ID" value="NZ_JACZFR010000052.1"/>
</dbReference>
<accession>A0ABW1YG64</accession>
<evidence type="ECO:0000313" key="1">
    <source>
        <dbReference type="EMBL" id="MFC6631758.1"/>
    </source>
</evidence>
<name>A0ABW1YG64_9GAMM</name>
<organism evidence="1 2">
    <name type="scientific">Microbulbifer taiwanensis</name>
    <dbReference type="NCBI Taxonomy" id="986746"/>
    <lineage>
        <taxon>Bacteria</taxon>
        <taxon>Pseudomonadati</taxon>
        <taxon>Pseudomonadota</taxon>
        <taxon>Gammaproteobacteria</taxon>
        <taxon>Cellvibrionales</taxon>
        <taxon>Microbulbiferaceae</taxon>
        <taxon>Microbulbifer</taxon>
    </lineage>
</organism>
<proteinExistence type="predicted"/>
<keyword evidence="2" id="KW-1185">Reference proteome</keyword>
<evidence type="ECO:0000313" key="2">
    <source>
        <dbReference type="Proteomes" id="UP001596425"/>
    </source>
</evidence>
<dbReference type="EMBL" id="JBHSVR010000001">
    <property type="protein sequence ID" value="MFC6631758.1"/>
    <property type="molecule type" value="Genomic_DNA"/>
</dbReference>
<comment type="caution">
    <text evidence="1">The sequence shown here is derived from an EMBL/GenBank/DDBJ whole genome shotgun (WGS) entry which is preliminary data.</text>
</comment>
<dbReference type="Proteomes" id="UP001596425">
    <property type="component" value="Unassembled WGS sequence"/>
</dbReference>
<protein>
    <submittedName>
        <fullName evidence="1">Uncharacterized protein</fullName>
    </submittedName>
</protein>